<comment type="caution">
    <text evidence="2">The sequence shown here is derived from an EMBL/GenBank/DDBJ whole genome shotgun (WGS) entry which is preliminary data.</text>
</comment>
<organism evidence="2 3">
    <name type="scientific">Halocatena marina</name>
    <dbReference type="NCBI Taxonomy" id="2934937"/>
    <lineage>
        <taxon>Archaea</taxon>
        <taxon>Methanobacteriati</taxon>
        <taxon>Methanobacteriota</taxon>
        <taxon>Stenosarchaea group</taxon>
        <taxon>Halobacteria</taxon>
        <taxon>Halobacteriales</taxon>
        <taxon>Natronomonadaceae</taxon>
        <taxon>Halocatena</taxon>
    </lineage>
</organism>
<protein>
    <submittedName>
        <fullName evidence="2">WD40/YVTN/BNR-like repeat-containing protein</fullName>
    </submittedName>
</protein>
<dbReference type="EMBL" id="JBHTAX010000001">
    <property type="protein sequence ID" value="MFC7188781.1"/>
    <property type="molecule type" value="Genomic_DNA"/>
</dbReference>
<sequence length="316" mass="34650">MSVLSGTSDGVYRSSSVAFDDVELVLNSGVTRRVRTFGRHAFAASSTGLYRSVDGGLTWDNLGVPRTEVYSVVRSPDKTRLYAGTHPAHLYVSTDDGETWTELNGFQTLPSRNQWHTPRHRNAAHVRSLGVHPAAPERVIAGVEVGGVHISNDSGETWSERREIRQRPNDLQYDVHHVLVLGADEYVISCGGGLYRTHDTGRSWKRLDADFDRPYFQEAIADRNRLYAAGQTLPPTLPTGNTSERETEAALFVSTDGETVEMVSDPGAPIEFISAWTLADGHVLAGTTGGRVLSREDGSWTTCGRTPSWIRSLAVV</sequence>
<dbReference type="PANTHER" id="PTHR43739:SF5">
    <property type="entry name" value="EXO-ALPHA-SIALIDASE"/>
    <property type="match status" value="1"/>
</dbReference>
<accession>A0ABD5YHE4</accession>
<dbReference type="Proteomes" id="UP001596417">
    <property type="component" value="Unassembled WGS sequence"/>
</dbReference>
<dbReference type="CDD" id="cd15482">
    <property type="entry name" value="Sialidase_non-viral"/>
    <property type="match status" value="1"/>
</dbReference>
<evidence type="ECO:0000259" key="1">
    <source>
        <dbReference type="Pfam" id="PF25852"/>
    </source>
</evidence>
<reference evidence="2 3" key="1">
    <citation type="journal article" date="2019" name="Int. J. Syst. Evol. Microbiol.">
        <title>The Global Catalogue of Microorganisms (GCM) 10K type strain sequencing project: providing services to taxonomists for standard genome sequencing and annotation.</title>
        <authorList>
            <consortium name="The Broad Institute Genomics Platform"/>
            <consortium name="The Broad Institute Genome Sequencing Center for Infectious Disease"/>
            <person name="Wu L."/>
            <person name="Ma J."/>
        </authorList>
    </citation>
    <scope>NUCLEOTIDE SEQUENCE [LARGE SCALE GENOMIC DNA]</scope>
    <source>
        <strain evidence="2 3">RDMS1</strain>
    </source>
</reference>
<dbReference type="PANTHER" id="PTHR43739">
    <property type="entry name" value="XYLOGLUCANASE (EUROFUNG)"/>
    <property type="match status" value="1"/>
</dbReference>
<proteinExistence type="predicted"/>
<name>A0ABD5YHE4_9EURY</name>
<dbReference type="Pfam" id="PF25852">
    <property type="entry name" value="DUF6242_C"/>
    <property type="match status" value="1"/>
</dbReference>
<dbReference type="AlphaFoldDB" id="A0ABD5YHE4"/>
<dbReference type="Gene3D" id="2.130.10.10">
    <property type="entry name" value="YVTN repeat-like/Quinoprotein amine dehydrogenase"/>
    <property type="match status" value="1"/>
</dbReference>
<dbReference type="GeneID" id="76198329"/>
<dbReference type="InterPro" id="IPR052025">
    <property type="entry name" value="Xyloglucanase_GH74"/>
</dbReference>
<dbReference type="SUPFAM" id="SSF110296">
    <property type="entry name" value="Oligoxyloglucan reducing end-specific cellobiohydrolase"/>
    <property type="match status" value="1"/>
</dbReference>
<dbReference type="InterPro" id="IPR015943">
    <property type="entry name" value="WD40/YVTN_repeat-like_dom_sf"/>
</dbReference>
<dbReference type="RefSeq" id="WP_264555285.1">
    <property type="nucleotide sequence ID" value="NZ_CP109979.1"/>
</dbReference>
<gene>
    <name evidence="2" type="ORF">ACFQL7_02200</name>
</gene>
<evidence type="ECO:0000313" key="2">
    <source>
        <dbReference type="EMBL" id="MFC7188781.1"/>
    </source>
</evidence>
<evidence type="ECO:0000313" key="3">
    <source>
        <dbReference type="Proteomes" id="UP001596417"/>
    </source>
</evidence>
<keyword evidence="3" id="KW-1185">Reference proteome</keyword>
<feature type="domain" description="DUF6242" evidence="1">
    <location>
        <begin position="30"/>
        <end position="216"/>
    </location>
</feature>
<dbReference type="InterPro" id="IPR058667">
    <property type="entry name" value="DUF6242_C"/>
</dbReference>